<dbReference type="CDD" id="cd07067">
    <property type="entry name" value="HP_PGM_like"/>
    <property type="match status" value="1"/>
</dbReference>
<dbReference type="InterPro" id="IPR029033">
    <property type="entry name" value="His_PPase_superfam"/>
</dbReference>
<proteinExistence type="predicted"/>
<dbReference type="GO" id="GO:0004331">
    <property type="term" value="F:fructose-2,6-bisphosphate 2-phosphatase activity"/>
    <property type="evidence" value="ECO:0007669"/>
    <property type="project" value="TreeGrafter"/>
</dbReference>
<dbReference type="PANTHER" id="PTHR10606">
    <property type="entry name" value="6-PHOSPHOFRUCTO-2-KINASE/FRUCTOSE-2,6-BISPHOSPHATASE"/>
    <property type="match status" value="1"/>
</dbReference>
<comment type="caution">
    <text evidence="4">The sequence shown here is derived from an EMBL/GenBank/DDBJ whole genome shotgun (WGS) entry which is preliminary data.</text>
</comment>
<gene>
    <name evidence="4" type="ORF">CTAYLR_000650</name>
</gene>
<feature type="binding site" evidence="2">
    <location>
        <begin position="247"/>
        <end position="254"/>
    </location>
    <ligand>
        <name>substrate</name>
    </ligand>
</feature>
<dbReference type="InterPro" id="IPR001345">
    <property type="entry name" value="PG/BPGM_mutase_AS"/>
</dbReference>
<dbReference type="InterPro" id="IPR013078">
    <property type="entry name" value="His_Pase_superF_clade-1"/>
</dbReference>
<dbReference type="EMBL" id="JAQMWT010000524">
    <property type="protein sequence ID" value="KAJ8600279.1"/>
    <property type="molecule type" value="Genomic_DNA"/>
</dbReference>
<feature type="compositionally biased region" description="Low complexity" evidence="3">
    <location>
        <begin position="1"/>
        <end position="17"/>
    </location>
</feature>
<reference evidence="4" key="1">
    <citation type="submission" date="2023-01" db="EMBL/GenBank/DDBJ databases">
        <title>Metagenome sequencing of chrysophaentin producing Chrysophaeum taylorii.</title>
        <authorList>
            <person name="Davison J."/>
            <person name="Bewley C."/>
        </authorList>
    </citation>
    <scope>NUCLEOTIDE SEQUENCE</scope>
    <source>
        <strain evidence="4">NIES-1699</strain>
    </source>
</reference>
<dbReference type="PRINTS" id="PR00991">
    <property type="entry name" value="6PFRUCTKNASE"/>
</dbReference>
<evidence type="ECO:0000313" key="4">
    <source>
        <dbReference type="EMBL" id="KAJ8600279.1"/>
    </source>
</evidence>
<evidence type="ECO:0008006" key="6">
    <source>
        <dbReference type="Google" id="ProtNLM"/>
    </source>
</evidence>
<organism evidence="4 5">
    <name type="scientific">Chrysophaeum taylorii</name>
    <dbReference type="NCBI Taxonomy" id="2483200"/>
    <lineage>
        <taxon>Eukaryota</taxon>
        <taxon>Sar</taxon>
        <taxon>Stramenopiles</taxon>
        <taxon>Ochrophyta</taxon>
        <taxon>Pelagophyceae</taxon>
        <taxon>Pelagomonadales</taxon>
        <taxon>Pelagomonadaceae</taxon>
        <taxon>Chrysophaeum</taxon>
    </lineage>
</organism>
<sequence>MVVEFSSSNDASSSSSSRSERRPRHSWSELQRANTARYPRQLVLSQELCLEATEKNPEPTELPPPLGCTMGAMGARILVCVLGPGKRYLAERLCWYLKFFHGMRCEVFDANEVSRAEVLAYIDDPDETAATQLMRSNPAEDDVDRLKMNVDVGKIAVVVGDGVAWGGTTREDRERMRVAAHVKLLFVEYVGDKSVETINEEEEVRYVKIHNYGETVIVRRVRDYQLLLVVKYLAHAHPRKRVVYLTRHGQSEYNKLKKIGGNPGLTDLGTAYARWLGESFVRREGIDSTPSRLWTSSMRRTIETARYLPHPLLELSSGRSWHQMQHRVYRNLDELFAGDYEGMTYDQIMAENPDEGGLRKFDKLGYRYPRGESYLDLIARIDPLITELESYEEPLLVVSHQATLRVVYAYLTRTLRADAPKIDLPLHTVIKLEWDEGAASTPAETRYRFSAAEDDGQQHF</sequence>
<dbReference type="AlphaFoldDB" id="A0AAD7U9D4"/>
<dbReference type="GO" id="GO:0006003">
    <property type="term" value="P:fructose 2,6-bisphosphate metabolic process"/>
    <property type="evidence" value="ECO:0007669"/>
    <property type="project" value="InterPro"/>
</dbReference>
<dbReference type="Pfam" id="PF00300">
    <property type="entry name" value="His_Phos_1"/>
    <property type="match status" value="1"/>
</dbReference>
<dbReference type="SUPFAM" id="SSF53254">
    <property type="entry name" value="Phosphoglycerate mutase-like"/>
    <property type="match status" value="1"/>
</dbReference>
<accession>A0AAD7U9D4</accession>
<name>A0AAD7U9D4_9STRA</name>
<feature type="active site" description="Proton donor/acceptor" evidence="1">
    <location>
        <position position="334"/>
    </location>
</feature>
<dbReference type="SMART" id="SM00855">
    <property type="entry name" value="PGAM"/>
    <property type="match status" value="1"/>
</dbReference>
<dbReference type="Gene3D" id="3.40.50.1240">
    <property type="entry name" value="Phosphoglycerate mutase-like"/>
    <property type="match status" value="1"/>
</dbReference>
<evidence type="ECO:0000313" key="5">
    <source>
        <dbReference type="Proteomes" id="UP001230188"/>
    </source>
</evidence>
<evidence type="ECO:0000256" key="1">
    <source>
        <dbReference type="PIRSR" id="PIRSR613078-1"/>
    </source>
</evidence>
<keyword evidence="5" id="KW-1185">Reference proteome</keyword>
<dbReference type="InterPro" id="IPR003094">
    <property type="entry name" value="6Pfruct_kin"/>
</dbReference>
<dbReference type="GO" id="GO:0005524">
    <property type="term" value="F:ATP binding"/>
    <property type="evidence" value="ECO:0007669"/>
    <property type="project" value="InterPro"/>
</dbReference>
<feature type="binding site" evidence="2">
    <location>
        <position position="300"/>
    </location>
    <ligand>
        <name>substrate</name>
    </ligand>
</feature>
<feature type="region of interest" description="Disordered" evidence="3">
    <location>
        <begin position="1"/>
        <end position="30"/>
    </location>
</feature>
<dbReference type="GO" id="GO:0005829">
    <property type="term" value="C:cytosol"/>
    <property type="evidence" value="ECO:0007669"/>
    <property type="project" value="TreeGrafter"/>
</dbReference>
<dbReference type="PANTHER" id="PTHR10606:SF44">
    <property type="entry name" value="6-PHOSPHOFRUCTO 2-KINASE_FRUCTOSE 2,6-BISPHOSPHATASE LONG FORM"/>
    <property type="match status" value="1"/>
</dbReference>
<dbReference type="GO" id="GO:0003873">
    <property type="term" value="F:6-phosphofructo-2-kinase activity"/>
    <property type="evidence" value="ECO:0007669"/>
    <property type="project" value="TreeGrafter"/>
</dbReference>
<feature type="active site" description="Tele-phosphohistidine intermediate" evidence="1">
    <location>
        <position position="248"/>
    </location>
</feature>
<dbReference type="PROSITE" id="PS00175">
    <property type="entry name" value="PG_MUTASE"/>
    <property type="match status" value="1"/>
</dbReference>
<evidence type="ECO:0000256" key="3">
    <source>
        <dbReference type="SAM" id="MobiDB-lite"/>
    </source>
</evidence>
<dbReference type="Proteomes" id="UP001230188">
    <property type="component" value="Unassembled WGS sequence"/>
</dbReference>
<evidence type="ECO:0000256" key="2">
    <source>
        <dbReference type="PIRSR" id="PIRSR613078-2"/>
    </source>
</evidence>
<protein>
    <recommendedName>
        <fullName evidence="6">6-phosphofructo-2-kinase domain-containing protein</fullName>
    </recommendedName>
</protein>